<feature type="compositionally biased region" description="Polar residues" evidence="14">
    <location>
        <begin position="940"/>
        <end position="959"/>
    </location>
</feature>
<dbReference type="SUPFAM" id="SSF51206">
    <property type="entry name" value="cAMP-binding domain-like"/>
    <property type="match status" value="1"/>
</dbReference>
<feature type="transmembrane region" description="Helical" evidence="15">
    <location>
        <begin position="403"/>
        <end position="424"/>
    </location>
</feature>
<keyword evidence="17" id="KW-1185">Reference proteome</keyword>
<dbReference type="GO" id="GO:0042391">
    <property type="term" value="P:regulation of membrane potential"/>
    <property type="evidence" value="ECO:0007669"/>
    <property type="project" value="TreeGrafter"/>
</dbReference>
<dbReference type="InterPro" id="IPR000595">
    <property type="entry name" value="cNMP-bd_dom"/>
</dbReference>
<accession>A0A914I7N4</accession>
<name>A0A914I7N4_GLORO</name>
<evidence type="ECO:0000313" key="17">
    <source>
        <dbReference type="Proteomes" id="UP000887572"/>
    </source>
</evidence>
<comment type="subcellular location">
    <subcellularLocation>
        <location evidence="1">Cell membrane</location>
        <topology evidence="1">Multi-pass membrane protein</topology>
    </subcellularLocation>
</comment>
<feature type="transmembrane region" description="Helical" evidence="15">
    <location>
        <begin position="199"/>
        <end position="220"/>
    </location>
</feature>
<feature type="compositionally biased region" description="Acidic residues" evidence="14">
    <location>
        <begin position="960"/>
        <end position="969"/>
    </location>
</feature>
<dbReference type="AlphaFoldDB" id="A0A914I7N4"/>
<feature type="compositionally biased region" description="Low complexity" evidence="14">
    <location>
        <begin position="895"/>
        <end position="939"/>
    </location>
</feature>
<dbReference type="PROSITE" id="PS50042">
    <property type="entry name" value="CNMP_BINDING_3"/>
    <property type="match status" value="1"/>
</dbReference>
<dbReference type="Gene3D" id="2.60.120.10">
    <property type="entry name" value="Jelly Rolls"/>
    <property type="match status" value="1"/>
</dbReference>
<feature type="coiled-coil region" evidence="13">
    <location>
        <begin position="812"/>
        <end position="839"/>
    </location>
</feature>
<evidence type="ECO:0000256" key="13">
    <source>
        <dbReference type="SAM" id="Coils"/>
    </source>
</evidence>
<evidence type="ECO:0000256" key="2">
    <source>
        <dbReference type="ARBA" id="ARBA00022448"/>
    </source>
</evidence>
<feature type="transmembrane region" description="Helical" evidence="15">
    <location>
        <begin position="241"/>
        <end position="260"/>
    </location>
</feature>
<dbReference type="WBParaSite" id="Gr19_v10_g7390.t1">
    <property type="protein sequence ID" value="Gr19_v10_g7390.t1"/>
    <property type="gene ID" value="Gr19_v10_g7390"/>
</dbReference>
<organism evidence="17 18">
    <name type="scientific">Globodera rostochiensis</name>
    <name type="common">Golden nematode worm</name>
    <name type="synonym">Heterodera rostochiensis</name>
    <dbReference type="NCBI Taxonomy" id="31243"/>
    <lineage>
        <taxon>Eukaryota</taxon>
        <taxon>Metazoa</taxon>
        <taxon>Ecdysozoa</taxon>
        <taxon>Nematoda</taxon>
        <taxon>Chromadorea</taxon>
        <taxon>Rhabditida</taxon>
        <taxon>Tylenchina</taxon>
        <taxon>Tylenchomorpha</taxon>
        <taxon>Tylenchoidea</taxon>
        <taxon>Heteroderidae</taxon>
        <taxon>Heteroderinae</taxon>
        <taxon>Globodera</taxon>
    </lineage>
</organism>
<dbReference type="FunFam" id="1.10.287.70:FF:000020">
    <property type="entry name" value="Potassium channel, voltage-gated eag-related subfamily H, member 7"/>
    <property type="match status" value="1"/>
</dbReference>
<sequence length="1007" mass="111783">MKTCLFGGGADSGASAADAAQCSAVAPSLSFTPPMAGTVASLSSRGSDHHLHHYHAQQQNHHRRHLHHQQQQQQHHHRASLSTTSPSSASAKAALSPARPPMPKTSFTSGMGIPSSWNGHGGKVALLGGAGTAEINLSVNSLFPANSAVAPMMRRRHSRMMTNVLSLGADVLPEYKLQPSRLNHCTIIHYSPFKACWDWLILLLVLYTAIFTPYAAAFLLREGHNHWQNQRRVRFSEPLEIIDLIVDIFFIIDIIINFRTTFVNENDEVVSDPGKIATHYFKGWFLIDMIAAVPFDLLLVETDSDETTTLIGLLKTARLLRLVRVARKLDRYSEYGAAVLLLLMALFCLIAHWLACIWYAIGSAELLHKNNITWLHQLARHLNEPYRQNGSLMNGGPSLKSRYVTSLYFTLSTITSIGFGNVSATTDSEKIFTIIMMICGSLMYASVFGNVSAIIQRLYSGTARYHTEMSRLREFIRFYQIPNPLRQRLEEYFQHAWSYTNGIDMNTVLKGFPDCLQADICLHLNRNLLNNSPAFSTCSPGCLRALSMRFRTTHAPPGDTLVHRGDILARLYFIARGSVEIVKDDLVVGICGKDDVFGENPLIYEEVGKANCSVRALTYCDLHVILRDDLLDVGDMYPEFAENFCINLVIDYKLRDESQTKKRPVFERQKLQRVSSNSMREQSEDVRAFSSHLTFNAQNHLAAAPAGGFESVRRSLNGIPRSDGGTGPAATESERTLRSFGENHPLLLADADDDDAGGGGREEGVHQQQQQLLLMPNNNNNDDGITAPTPSSSLINQTQFAAVDGHHSAVRLGQIEGRLDSIENNIAEMQNKMNTEFEQILSLLRRSAAADSANKSYDNAPSASRGRRTAFSQTEANDKKEHFECACPIDSTGSRRNQQQQRAQQHTTTFSSSPSCSASSRPSSNTIQPQLVEQQQQQQSSPYNDISASNSTTSKNGANNDDDDDDDDGITQRHDTAEEQQQQQRRKSPDDSRHSVTFSPDSADTIL</sequence>
<dbReference type="FunFam" id="1.10.1200.260:FF:000001">
    <property type="entry name" value="Potassium voltage-gated channel subfamily H member 7"/>
    <property type="match status" value="1"/>
</dbReference>
<keyword evidence="7" id="KW-0851">Voltage-gated channel</keyword>
<protein>
    <submittedName>
        <fullName evidence="18">Cyclic nucleotide-binding domain-containing protein</fullName>
    </submittedName>
</protein>
<feature type="compositionally biased region" description="Low complexity" evidence="14">
    <location>
        <begin position="80"/>
        <end position="97"/>
    </location>
</feature>
<dbReference type="FunFam" id="2.60.120.10:FF:000107">
    <property type="entry name" value="Potassium voltage-gated channel unc-103"/>
    <property type="match status" value="1"/>
</dbReference>
<keyword evidence="4" id="KW-0633">Potassium transport</keyword>
<evidence type="ECO:0000259" key="16">
    <source>
        <dbReference type="PROSITE" id="PS50042"/>
    </source>
</evidence>
<dbReference type="Gene3D" id="1.10.287.70">
    <property type="match status" value="1"/>
</dbReference>
<evidence type="ECO:0000256" key="8">
    <source>
        <dbReference type="ARBA" id="ARBA00022958"/>
    </source>
</evidence>
<dbReference type="CDD" id="cd00038">
    <property type="entry name" value="CAP_ED"/>
    <property type="match status" value="1"/>
</dbReference>
<evidence type="ECO:0000256" key="7">
    <source>
        <dbReference type="ARBA" id="ARBA00022882"/>
    </source>
</evidence>
<dbReference type="SUPFAM" id="SSF81324">
    <property type="entry name" value="Voltage-gated potassium channels"/>
    <property type="match status" value="1"/>
</dbReference>
<feature type="transmembrane region" description="Helical" evidence="15">
    <location>
        <begin position="280"/>
        <end position="300"/>
    </location>
</feature>
<feature type="region of interest" description="Disordered" evidence="14">
    <location>
        <begin position="747"/>
        <end position="769"/>
    </location>
</feature>
<keyword evidence="10" id="KW-0406">Ion transport</keyword>
<feature type="compositionally biased region" description="Basic residues" evidence="14">
    <location>
        <begin position="50"/>
        <end position="79"/>
    </location>
</feature>
<keyword evidence="13" id="KW-0175">Coiled coil</keyword>
<keyword evidence="9 15" id="KW-1133">Transmembrane helix</keyword>
<evidence type="ECO:0000256" key="6">
    <source>
        <dbReference type="ARBA" id="ARBA00022826"/>
    </source>
</evidence>
<keyword evidence="2" id="KW-0813">Transport</keyword>
<feature type="region of interest" description="Disordered" evidence="14">
    <location>
        <begin position="41"/>
        <end position="113"/>
    </location>
</feature>
<feature type="region of interest" description="Disordered" evidence="14">
    <location>
        <begin position="713"/>
        <end position="735"/>
    </location>
</feature>
<evidence type="ECO:0000256" key="3">
    <source>
        <dbReference type="ARBA" id="ARBA00022475"/>
    </source>
</evidence>
<evidence type="ECO:0000256" key="12">
    <source>
        <dbReference type="ARBA" id="ARBA00023303"/>
    </source>
</evidence>
<evidence type="ECO:0000256" key="1">
    <source>
        <dbReference type="ARBA" id="ARBA00004651"/>
    </source>
</evidence>
<dbReference type="InterPro" id="IPR003938">
    <property type="entry name" value="K_chnl_volt-dep_EAG/ELK/ERG"/>
</dbReference>
<evidence type="ECO:0000256" key="11">
    <source>
        <dbReference type="ARBA" id="ARBA00023136"/>
    </source>
</evidence>
<evidence type="ECO:0000256" key="5">
    <source>
        <dbReference type="ARBA" id="ARBA00022692"/>
    </source>
</evidence>
<dbReference type="Gene3D" id="1.10.1200.260">
    <property type="match status" value="1"/>
</dbReference>
<dbReference type="PRINTS" id="PR01463">
    <property type="entry name" value="EAGCHANLFMLY"/>
</dbReference>
<evidence type="ECO:0000256" key="15">
    <source>
        <dbReference type="SAM" id="Phobius"/>
    </source>
</evidence>
<dbReference type="Proteomes" id="UP000887572">
    <property type="component" value="Unplaced"/>
</dbReference>
<dbReference type="InterPro" id="IPR005821">
    <property type="entry name" value="Ion_trans_dom"/>
</dbReference>
<proteinExistence type="predicted"/>
<dbReference type="GO" id="GO:0005242">
    <property type="term" value="F:inward rectifier potassium channel activity"/>
    <property type="evidence" value="ECO:0007669"/>
    <property type="project" value="TreeGrafter"/>
</dbReference>
<dbReference type="PANTHER" id="PTHR10217:SF548">
    <property type="entry name" value="GH12235P"/>
    <property type="match status" value="1"/>
</dbReference>
<dbReference type="PANTHER" id="PTHR10217">
    <property type="entry name" value="VOLTAGE AND LIGAND GATED POTASSIUM CHANNEL"/>
    <property type="match status" value="1"/>
</dbReference>
<dbReference type="PRINTS" id="PR01470">
    <property type="entry name" value="ERGCHANNEL"/>
</dbReference>
<keyword evidence="8" id="KW-0630">Potassium</keyword>
<evidence type="ECO:0000256" key="4">
    <source>
        <dbReference type="ARBA" id="ARBA00022538"/>
    </source>
</evidence>
<feature type="transmembrane region" description="Helical" evidence="15">
    <location>
        <begin position="431"/>
        <end position="455"/>
    </location>
</feature>
<feature type="transmembrane region" description="Helical" evidence="15">
    <location>
        <begin position="337"/>
        <end position="361"/>
    </location>
</feature>
<evidence type="ECO:0000256" key="10">
    <source>
        <dbReference type="ARBA" id="ARBA00023065"/>
    </source>
</evidence>
<keyword evidence="3" id="KW-1003">Cell membrane</keyword>
<dbReference type="InterPro" id="IPR050818">
    <property type="entry name" value="KCNH_animal-type"/>
</dbReference>
<dbReference type="Pfam" id="PF00027">
    <property type="entry name" value="cNMP_binding"/>
    <property type="match status" value="1"/>
</dbReference>
<dbReference type="GO" id="GO:0034702">
    <property type="term" value="C:monoatomic ion channel complex"/>
    <property type="evidence" value="ECO:0007669"/>
    <property type="project" value="UniProtKB-KW"/>
</dbReference>
<dbReference type="SMART" id="SM00100">
    <property type="entry name" value="cNMP"/>
    <property type="match status" value="1"/>
</dbReference>
<dbReference type="InterPro" id="IPR003967">
    <property type="entry name" value="K_chnl_volt-dep_ERG"/>
</dbReference>
<evidence type="ECO:0000256" key="14">
    <source>
        <dbReference type="SAM" id="MobiDB-lite"/>
    </source>
</evidence>
<keyword evidence="5 15" id="KW-0812">Transmembrane</keyword>
<keyword evidence="6" id="KW-0631">Potassium channel</keyword>
<evidence type="ECO:0000313" key="18">
    <source>
        <dbReference type="WBParaSite" id="Gr19_v10_g7390.t1"/>
    </source>
</evidence>
<feature type="region of interest" description="Disordered" evidence="14">
    <location>
        <begin position="853"/>
        <end position="1007"/>
    </location>
</feature>
<reference evidence="18" key="1">
    <citation type="submission" date="2022-11" db="UniProtKB">
        <authorList>
            <consortium name="WormBaseParasite"/>
        </authorList>
    </citation>
    <scope>IDENTIFICATION</scope>
</reference>
<feature type="compositionally biased region" description="Polar residues" evidence="14">
    <location>
        <begin position="995"/>
        <end position="1007"/>
    </location>
</feature>
<evidence type="ECO:0000256" key="9">
    <source>
        <dbReference type="ARBA" id="ARBA00022989"/>
    </source>
</evidence>
<dbReference type="InterPro" id="IPR014710">
    <property type="entry name" value="RmlC-like_jellyroll"/>
</dbReference>
<dbReference type="GO" id="GO:0005886">
    <property type="term" value="C:plasma membrane"/>
    <property type="evidence" value="ECO:0007669"/>
    <property type="project" value="UniProtKB-SubCell"/>
</dbReference>
<feature type="domain" description="Cyclic nucleotide-binding" evidence="16">
    <location>
        <begin position="534"/>
        <end position="633"/>
    </location>
</feature>
<dbReference type="Pfam" id="PF00520">
    <property type="entry name" value="Ion_trans"/>
    <property type="match status" value="1"/>
</dbReference>
<keyword evidence="11 15" id="KW-0472">Membrane</keyword>
<dbReference type="InterPro" id="IPR018490">
    <property type="entry name" value="cNMP-bd_dom_sf"/>
</dbReference>
<keyword evidence="12" id="KW-0407">Ion channel</keyword>